<sequence length="675" mass="80188">MNQNEMNNGLFNTLNEILPKFEKIMDYSPTYETREYLETIKIAMEKKYNAFSICLTFDLMLAAFLNKCSISLVDLVLERDQDAVDCVKISKEIINTLEKSNYYTQKSETFKKMRLFLDDVYRKNTKIDNYFDKGEKMFEILKFHFLTISDMELHQFFKGESTDIKPHYIRNINCFRTMDEAVRVMSKIPVNFIALVGVKDENSREIGYFAYIVKNGENLFAFSDINRSEGNNGLFTADRNTYRDLMPYVHLKEFKYVWWYEDAFGIMRPLNEDKYHVALNNKDWSSFTLNELEDNEILLQYFMFDYVNNLLFKEKPKVNELTYTSQSLALTYKGKTINKSQLPILASDLNKTEYELPKLDEILDQIAHEMYKDYLKQMKRGFENSYECERWWSVQEEAIENVRNKIQKQPLELIYFELNKDEVIDAKGKQAEVAVDVWDKREPWLDVISGITNNFFGTKSQYRSYTDNLFYSNLSRLIKKEYEKIIKSKVPAYVRFLNYLLSEKFRERVVEATLLDALTEKKNSTIRHRGFREPDMWRENKSWEDAGLNLWLYWKYRQSNQMSYKEYEEGHCCVLNGSKSCVYKVSLQINHIDEMKRIWTFINKEEVPDFMKIHNYYTATRSAGVNSSDVNYVSIFGSGEDSIYWISKSGLKAFCRTHGIDFDEALNKIEKSNYY</sequence>
<evidence type="ECO:0000313" key="1">
    <source>
        <dbReference type="EMBL" id="MDQ0361621.1"/>
    </source>
</evidence>
<reference evidence="1 2" key="1">
    <citation type="submission" date="2023-07" db="EMBL/GenBank/DDBJ databases">
        <title>Genomic Encyclopedia of Type Strains, Phase IV (KMG-IV): sequencing the most valuable type-strain genomes for metagenomic binning, comparative biology and taxonomic classification.</title>
        <authorList>
            <person name="Goeker M."/>
        </authorList>
    </citation>
    <scope>NUCLEOTIDE SEQUENCE [LARGE SCALE GENOMIC DNA]</scope>
    <source>
        <strain evidence="1 2">DSM 16784</strain>
    </source>
</reference>
<comment type="caution">
    <text evidence="1">The sequence shown here is derived from an EMBL/GenBank/DDBJ whole genome shotgun (WGS) entry which is preliminary data.</text>
</comment>
<name>A0ABU0E3Y7_9FIRM</name>
<dbReference type="Proteomes" id="UP001230220">
    <property type="component" value="Unassembled WGS sequence"/>
</dbReference>
<proteinExistence type="predicted"/>
<accession>A0ABU0E3Y7</accession>
<organism evidence="1 2">
    <name type="scientific">Breznakia pachnodae</name>
    <dbReference type="NCBI Taxonomy" id="265178"/>
    <lineage>
        <taxon>Bacteria</taxon>
        <taxon>Bacillati</taxon>
        <taxon>Bacillota</taxon>
        <taxon>Erysipelotrichia</taxon>
        <taxon>Erysipelotrichales</taxon>
        <taxon>Erysipelotrichaceae</taxon>
        <taxon>Breznakia</taxon>
    </lineage>
</organism>
<gene>
    <name evidence="1" type="ORF">J2S15_002371</name>
</gene>
<dbReference type="EMBL" id="JAUSUR010000004">
    <property type="protein sequence ID" value="MDQ0361621.1"/>
    <property type="molecule type" value="Genomic_DNA"/>
</dbReference>
<keyword evidence="2" id="KW-1185">Reference proteome</keyword>
<dbReference type="RefSeq" id="WP_307408496.1">
    <property type="nucleotide sequence ID" value="NZ_JAUSUR010000004.1"/>
</dbReference>
<evidence type="ECO:0000313" key="2">
    <source>
        <dbReference type="Proteomes" id="UP001230220"/>
    </source>
</evidence>
<protein>
    <submittedName>
        <fullName evidence="1">Uncharacterized protein</fullName>
    </submittedName>
</protein>